<evidence type="ECO:0000256" key="6">
    <source>
        <dbReference type="ARBA" id="ARBA00022679"/>
    </source>
</evidence>
<evidence type="ECO:0000256" key="14">
    <source>
        <dbReference type="SAM" id="Phobius"/>
    </source>
</evidence>
<feature type="transmembrane region" description="Helical" evidence="14">
    <location>
        <begin position="7"/>
        <end position="29"/>
    </location>
</feature>
<reference evidence="18" key="1">
    <citation type="submission" date="2017-04" db="EMBL/GenBank/DDBJ databases">
        <authorList>
            <person name="Varghese N."/>
            <person name="Submissions S."/>
        </authorList>
    </citation>
    <scope>NUCLEOTIDE SEQUENCE [LARGE SCALE GENOMIC DNA]</scope>
    <source>
        <strain evidence="18">K3S</strain>
    </source>
</reference>
<evidence type="ECO:0000256" key="9">
    <source>
        <dbReference type="ARBA" id="ARBA00022777"/>
    </source>
</evidence>
<dbReference type="InterPro" id="IPR003660">
    <property type="entry name" value="HAMP_dom"/>
</dbReference>
<dbReference type="SUPFAM" id="SSF55874">
    <property type="entry name" value="ATPase domain of HSP90 chaperone/DNA topoisomerase II/histidine kinase"/>
    <property type="match status" value="1"/>
</dbReference>
<dbReference type="Proteomes" id="UP000192906">
    <property type="component" value="Unassembled WGS sequence"/>
</dbReference>
<evidence type="ECO:0000256" key="1">
    <source>
        <dbReference type="ARBA" id="ARBA00000085"/>
    </source>
</evidence>
<dbReference type="EC" id="2.7.13.3" evidence="3"/>
<dbReference type="Pfam" id="PF02518">
    <property type="entry name" value="HATPase_c"/>
    <property type="match status" value="1"/>
</dbReference>
<dbReference type="AlphaFoldDB" id="A0A1X7DP41"/>
<feature type="domain" description="Histidine kinase" evidence="15">
    <location>
        <begin position="245"/>
        <end position="464"/>
    </location>
</feature>
<proteinExistence type="predicted"/>
<organism evidence="17 18">
    <name type="scientific">Desulfovibrio gilichinskyi</name>
    <dbReference type="NCBI Taxonomy" id="1519643"/>
    <lineage>
        <taxon>Bacteria</taxon>
        <taxon>Pseudomonadati</taxon>
        <taxon>Thermodesulfobacteriota</taxon>
        <taxon>Desulfovibrionia</taxon>
        <taxon>Desulfovibrionales</taxon>
        <taxon>Desulfovibrionaceae</taxon>
        <taxon>Desulfovibrio</taxon>
    </lineage>
</organism>
<keyword evidence="7 14" id="KW-0812">Transmembrane</keyword>
<protein>
    <recommendedName>
        <fullName evidence="3">histidine kinase</fullName>
        <ecNumber evidence="3">2.7.13.3</ecNumber>
    </recommendedName>
</protein>
<dbReference type="OrthoDB" id="9815202at2"/>
<dbReference type="STRING" id="1519643.SAMN06295933_2083"/>
<evidence type="ECO:0000256" key="13">
    <source>
        <dbReference type="ARBA" id="ARBA00023136"/>
    </source>
</evidence>
<dbReference type="InterPro" id="IPR003661">
    <property type="entry name" value="HisK_dim/P_dom"/>
</dbReference>
<dbReference type="InterPro" id="IPR050398">
    <property type="entry name" value="HssS/ArlS-like"/>
</dbReference>
<dbReference type="PROSITE" id="PS50885">
    <property type="entry name" value="HAMP"/>
    <property type="match status" value="1"/>
</dbReference>
<dbReference type="GO" id="GO:0005886">
    <property type="term" value="C:plasma membrane"/>
    <property type="evidence" value="ECO:0007669"/>
    <property type="project" value="UniProtKB-SubCell"/>
</dbReference>
<dbReference type="InterPro" id="IPR005467">
    <property type="entry name" value="His_kinase_dom"/>
</dbReference>
<evidence type="ECO:0000313" key="18">
    <source>
        <dbReference type="Proteomes" id="UP000192906"/>
    </source>
</evidence>
<evidence type="ECO:0000259" key="15">
    <source>
        <dbReference type="PROSITE" id="PS50109"/>
    </source>
</evidence>
<keyword evidence="5" id="KW-0597">Phosphoprotein</keyword>
<keyword evidence="4" id="KW-1003">Cell membrane</keyword>
<dbReference type="Gene3D" id="3.30.565.10">
    <property type="entry name" value="Histidine kinase-like ATPase, C-terminal domain"/>
    <property type="match status" value="1"/>
</dbReference>
<keyword evidence="6" id="KW-0808">Transferase</keyword>
<dbReference type="Gene3D" id="6.10.340.10">
    <property type="match status" value="1"/>
</dbReference>
<keyword evidence="10" id="KW-0067">ATP-binding</keyword>
<evidence type="ECO:0000259" key="16">
    <source>
        <dbReference type="PROSITE" id="PS50885"/>
    </source>
</evidence>
<dbReference type="CDD" id="cd06225">
    <property type="entry name" value="HAMP"/>
    <property type="match status" value="1"/>
</dbReference>
<evidence type="ECO:0000256" key="4">
    <source>
        <dbReference type="ARBA" id="ARBA00022475"/>
    </source>
</evidence>
<keyword evidence="9 17" id="KW-0418">Kinase</keyword>
<dbReference type="SUPFAM" id="SSF158472">
    <property type="entry name" value="HAMP domain-like"/>
    <property type="match status" value="1"/>
</dbReference>
<dbReference type="RefSeq" id="WP_085101875.1">
    <property type="nucleotide sequence ID" value="NZ_FWZU01000003.1"/>
</dbReference>
<keyword evidence="12" id="KW-0902">Two-component regulatory system</keyword>
<accession>A0A1X7DP41</accession>
<dbReference type="InterPro" id="IPR036890">
    <property type="entry name" value="HATPase_C_sf"/>
</dbReference>
<keyword evidence="18" id="KW-1185">Reference proteome</keyword>
<evidence type="ECO:0000256" key="10">
    <source>
        <dbReference type="ARBA" id="ARBA00022840"/>
    </source>
</evidence>
<sequence length="465" mass="52997">MKISRLYLKIFLAFLLVLMISEFTVIWILHTRWADSPHVRRTESQLMAIKDLTEMEISTKSLSPEQERIILTPILKTLSKSFKADIWITGPYSEIVASSKEEIPNLTQHLAGEPAKTPAGVYIYKERRKDTKSVYGTYTSDIPEGYPFTYHLFHPWRQFEEETWFLRGQLFITILAAIFLFPLALRIIGPIKKLTISAAKLGQGDLTQRVKVRGKDEVADLAKTFNHMAESLEKTIKSNRELTANVSHEMRSPLARMGISLEMLRERINDDKADQCEVLISGMQSEIIHMDTLIGKIIEFSKLDMHTAPPMDESVDLSLLIQDLLRQYQPTADHKKFEIISHLESVSINDCNQNSIKIILDNIIGNAFKYTEKNGIIRINLCVENKNNRLNKAIIEITNTHEPVPEEELEEIFNPFHRLKGHDTPGYGLGLAAALKITNMHQGHIQAENSEHGFTIKVTLPTTKA</sequence>
<feature type="transmembrane region" description="Helical" evidence="14">
    <location>
        <begin position="164"/>
        <end position="185"/>
    </location>
</feature>
<feature type="domain" description="HAMP" evidence="16">
    <location>
        <begin position="185"/>
        <end position="237"/>
    </location>
</feature>
<dbReference type="SMART" id="SM00387">
    <property type="entry name" value="HATPase_c"/>
    <property type="match status" value="1"/>
</dbReference>
<dbReference type="SMART" id="SM00304">
    <property type="entry name" value="HAMP"/>
    <property type="match status" value="1"/>
</dbReference>
<evidence type="ECO:0000256" key="8">
    <source>
        <dbReference type="ARBA" id="ARBA00022741"/>
    </source>
</evidence>
<dbReference type="PANTHER" id="PTHR45528:SF1">
    <property type="entry name" value="SENSOR HISTIDINE KINASE CPXA"/>
    <property type="match status" value="1"/>
</dbReference>
<name>A0A1X7DP41_9BACT</name>
<comment type="subcellular location">
    <subcellularLocation>
        <location evidence="2">Cell membrane</location>
        <topology evidence="2">Multi-pass membrane protein</topology>
    </subcellularLocation>
</comment>
<dbReference type="SUPFAM" id="SSF47384">
    <property type="entry name" value="Homodimeric domain of signal transducing histidine kinase"/>
    <property type="match status" value="1"/>
</dbReference>
<dbReference type="SMART" id="SM00388">
    <property type="entry name" value="HisKA"/>
    <property type="match status" value="1"/>
</dbReference>
<dbReference type="EMBL" id="FWZU01000003">
    <property type="protein sequence ID" value="SMF18438.1"/>
    <property type="molecule type" value="Genomic_DNA"/>
</dbReference>
<dbReference type="GO" id="GO:0000155">
    <property type="term" value="F:phosphorelay sensor kinase activity"/>
    <property type="evidence" value="ECO:0007669"/>
    <property type="project" value="InterPro"/>
</dbReference>
<evidence type="ECO:0000313" key="17">
    <source>
        <dbReference type="EMBL" id="SMF18438.1"/>
    </source>
</evidence>
<evidence type="ECO:0000256" key="3">
    <source>
        <dbReference type="ARBA" id="ARBA00012438"/>
    </source>
</evidence>
<dbReference type="InterPro" id="IPR003594">
    <property type="entry name" value="HATPase_dom"/>
</dbReference>
<dbReference type="PROSITE" id="PS50109">
    <property type="entry name" value="HIS_KIN"/>
    <property type="match status" value="1"/>
</dbReference>
<evidence type="ECO:0000256" key="7">
    <source>
        <dbReference type="ARBA" id="ARBA00022692"/>
    </source>
</evidence>
<evidence type="ECO:0000256" key="11">
    <source>
        <dbReference type="ARBA" id="ARBA00022989"/>
    </source>
</evidence>
<evidence type="ECO:0000256" key="12">
    <source>
        <dbReference type="ARBA" id="ARBA00023012"/>
    </source>
</evidence>
<dbReference type="PANTHER" id="PTHR45528">
    <property type="entry name" value="SENSOR HISTIDINE KINASE CPXA"/>
    <property type="match status" value="1"/>
</dbReference>
<keyword evidence="13 14" id="KW-0472">Membrane</keyword>
<dbReference type="Pfam" id="PF00512">
    <property type="entry name" value="HisKA"/>
    <property type="match status" value="1"/>
</dbReference>
<dbReference type="Gene3D" id="1.10.287.130">
    <property type="match status" value="1"/>
</dbReference>
<gene>
    <name evidence="17" type="ORF">SAMN06295933_2083</name>
</gene>
<keyword evidence="11 14" id="KW-1133">Transmembrane helix</keyword>
<evidence type="ECO:0000256" key="2">
    <source>
        <dbReference type="ARBA" id="ARBA00004651"/>
    </source>
</evidence>
<dbReference type="Pfam" id="PF00672">
    <property type="entry name" value="HAMP"/>
    <property type="match status" value="1"/>
</dbReference>
<dbReference type="GO" id="GO:0005524">
    <property type="term" value="F:ATP binding"/>
    <property type="evidence" value="ECO:0007669"/>
    <property type="project" value="UniProtKB-KW"/>
</dbReference>
<dbReference type="InterPro" id="IPR036097">
    <property type="entry name" value="HisK_dim/P_sf"/>
</dbReference>
<dbReference type="CDD" id="cd00082">
    <property type="entry name" value="HisKA"/>
    <property type="match status" value="1"/>
</dbReference>
<evidence type="ECO:0000256" key="5">
    <source>
        <dbReference type="ARBA" id="ARBA00022553"/>
    </source>
</evidence>
<comment type="catalytic activity">
    <reaction evidence="1">
        <text>ATP + protein L-histidine = ADP + protein N-phospho-L-histidine.</text>
        <dbReference type="EC" id="2.7.13.3"/>
    </reaction>
</comment>
<keyword evidence="8" id="KW-0547">Nucleotide-binding</keyword>